<accession>A0A1U7NNY7</accession>
<gene>
    <name evidence="2" type="ORF">BO225_03520</name>
</gene>
<evidence type="ECO:0000313" key="3">
    <source>
        <dbReference type="Proteomes" id="UP000186705"/>
    </source>
</evidence>
<name>A0A1U7NNY7_9FIRM</name>
<dbReference type="AlphaFoldDB" id="A0A1U7NNY7"/>
<evidence type="ECO:0000313" key="2">
    <source>
        <dbReference type="EMBL" id="OLU47197.1"/>
    </source>
</evidence>
<dbReference type="EMBL" id="MPKA01000054">
    <property type="protein sequence ID" value="OLU47197.1"/>
    <property type="molecule type" value="Genomic_DNA"/>
</dbReference>
<evidence type="ECO:0000256" key="1">
    <source>
        <dbReference type="SAM" id="Coils"/>
    </source>
</evidence>
<reference evidence="2 3" key="1">
    <citation type="submission" date="2016-11" db="EMBL/GenBank/DDBJ databases">
        <title>Description of two novel members of the family Erysipelotrichaceae: Ileibacterium lipovorans gen. nov., sp. nov. and Dubosiella newyorkensis, gen. nov., sp. nov.</title>
        <authorList>
            <person name="Cox L.M."/>
            <person name="Sohn J."/>
            <person name="Tyrrell K.L."/>
            <person name="Citron D.M."/>
            <person name="Lawson P.A."/>
            <person name="Patel N.B."/>
            <person name="Iizumi T."/>
            <person name="Perez-Perez G.I."/>
            <person name="Goldstein E.J."/>
            <person name="Blaser M.J."/>
        </authorList>
    </citation>
    <scope>NUCLEOTIDE SEQUENCE [LARGE SCALE GENOMIC DNA]</scope>
    <source>
        <strain evidence="2 3">NYU-BL-A4</strain>
    </source>
</reference>
<evidence type="ECO:0008006" key="4">
    <source>
        <dbReference type="Google" id="ProtNLM"/>
    </source>
</evidence>
<organism evidence="2 3">
    <name type="scientific">Dubosiella newyorkensis</name>
    <dbReference type="NCBI Taxonomy" id="1862672"/>
    <lineage>
        <taxon>Bacteria</taxon>
        <taxon>Bacillati</taxon>
        <taxon>Bacillota</taxon>
        <taxon>Erysipelotrichia</taxon>
        <taxon>Erysipelotrichales</taxon>
        <taxon>Erysipelotrichaceae</taxon>
        <taxon>Dubosiella</taxon>
    </lineage>
</organism>
<keyword evidence="1" id="KW-0175">Coiled coil</keyword>
<keyword evidence="3" id="KW-1185">Reference proteome</keyword>
<dbReference type="GeneID" id="78275017"/>
<dbReference type="Proteomes" id="UP000186705">
    <property type="component" value="Unassembled WGS sequence"/>
</dbReference>
<dbReference type="RefSeq" id="WP_076340903.1">
    <property type="nucleotide sequence ID" value="NZ_JBGNFS010000005.1"/>
</dbReference>
<proteinExistence type="predicted"/>
<protein>
    <recommendedName>
        <fullName evidence="4">Recombinase zinc beta ribbon domain-containing protein</fullName>
    </recommendedName>
</protein>
<sequence length="198" mass="22662">MNRNYNYVLAPKVFCGCSHSRAVIEGDHYVCPSQDGVKKIRRGVLDPIILECAIEFLTLENIAKIAKIVSQEYAKEKQGRLSLASFEARLQTCMREKEKLMARIEDGNVSESELARALELKKEEIQLQALIEQEKKESIVLSESMVMDRLKEVQENVRTDPKYAWSLIDLLIDSITLYEDSALIRFNTGETQKVNTFD</sequence>
<feature type="coiled-coil region" evidence="1">
    <location>
        <begin position="83"/>
        <end position="137"/>
    </location>
</feature>
<comment type="caution">
    <text evidence="2">The sequence shown here is derived from an EMBL/GenBank/DDBJ whole genome shotgun (WGS) entry which is preliminary data.</text>
</comment>